<feature type="compositionally biased region" description="Basic and acidic residues" evidence="3">
    <location>
        <begin position="207"/>
        <end position="217"/>
    </location>
</feature>
<sequence length="288" mass="31516">MSHMVETAHPDDTTSASPSWATPEVEERVEGLLADMTLEEKVAFATGDLNWNYGFYSGPLERLGLPGLQMADGPAGVRINKGDVHEGKATALPAPIALAATWIPRSPTSTARSSASSAGRPTTTCRSARPWTRPGAGRRTYLRVLRRGSAAGRRDRCRDGAWRPGAGCAGVCQALCDQQSGRPSQQRRRRHRRADHARALSAAVRGADQRGRGRLDDGLVQPGQRRFRLREPDPAHRSAAEHLRLPGLDHERLRRQPQHRGRRQRRARPGAAERGLLGLEAARGSAQR</sequence>
<dbReference type="InterPro" id="IPR050288">
    <property type="entry name" value="Cellulose_deg_GH3"/>
</dbReference>
<keyword evidence="4" id="KW-0326">Glycosidase</keyword>
<organism evidence="4 5">
    <name type="scientific">Microlunatus phosphovorus (strain ATCC 700054 / DSM 10555 / JCM 9379 / NBRC 101784 / NCIMB 13414 / VKM Ac-1990 / NM-1)</name>
    <dbReference type="NCBI Taxonomy" id="1032480"/>
    <lineage>
        <taxon>Bacteria</taxon>
        <taxon>Bacillati</taxon>
        <taxon>Actinomycetota</taxon>
        <taxon>Actinomycetes</taxon>
        <taxon>Propionibacteriales</taxon>
        <taxon>Propionibacteriaceae</taxon>
        <taxon>Microlunatus</taxon>
    </lineage>
</organism>
<reference evidence="4 5" key="1">
    <citation type="submission" date="2011-05" db="EMBL/GenBank/DDBJ databases">
        <title>Whole genome sequence of Microlunatus phosphovorus NM-1.</title>
        <authorList>
            <person name="Hosoyama A."/>
            <person name="Sasaki K."/>
            <person name="Harada T."/>
            <person name="Igarashi R."/>
            <person name="Kawakoshi A."/>
            <person name="Sasagawa M."/>
            <person name="Fukada J."/>
            <person name="Nakamura S."/>
            <person name="Katano Y."/>
            <person name="Hanada S."/>
            <person name="Kamagata Y."/>
            <person name="Nakamura N."/>
            <person name="Yamazaki S."/>
            <person name="Fujita N."/>
        </authorList>
    </citation>
    <scope>NUCLEOTIDE SEQUENCE [LARGE SCALE GENOMIC DNA]</scope>
    <source>
        <strain evidence="5">ATCC 700054 / DSM 10555 / JCM 9379 / NBRC 101784 / NCIMB 13414 / VKM Ac-1990 / NM-1</strain>
    </source>
</reference>
<feature type="compositionally biased region" description="Basic and acidic residues" evidence="3">
    <location>
        <begin position="229"/>
        <end position="254"/>
    </location>
</feature>
<dbReference type="GO" id="GO:0008422">
    <property type="term" value="F:beta-glucosidase activity"/>
    <property type="evidence" value="ECO:0007669"/>
    <property type="project" value="UniProtKB-EC"/>
</dbReference>
<feature type="region of interest" description="Disordered" evidence="3">
    <location>
        <begin position="178"/>
        <end position="288"/>
    </location>
</feature>
<dbReference type="PANTHER" id="PTHR42715:SF10">
    <property type="entry name" value="BETA-GLUCOSIDASE"/>
    <property type="match status" value="1"/>
</dbReference>
<dbReference type="EC" id="3.2.1.21" evidence="4"/>
<evidence type="ECO:0000256" key="2">
    <source>
        <dbReference type="ARBA" id="ARBA00022801"/>
    </source>
</evidence>
<gene>
    <name evidence="4" type="ordered locus">MLP_29400</name>
</gene>
<dbReference type="PRINTS" id="PR00133">
    <property type="entry name" value="GLHYDRLASE3"/>
</dbReference>
<dbReference type="AlphaFoldDB" id="F5XJQ4"/>
<dbReference type="STRING" id="1032480.MLP_29400"/>
<name>F5XJQ4_MICPN</name>
<evidence type="ECO:0000256" key="3">
    <source>
        <dbReference type="SAM" id="MobiDB-lite"/>
    </source>
</evidence>
<keyword evidence="2 4" id="KW-0378">Hydrolase</keyword>
<feature type="compositionally biased region" description="Low complexity" evidence="3">
    <location>
        <begin position="107"/>
        <end position="124"/>
    </location>
</feature>
<dbReference type="SUPFAM" id="SSF51445">
    <property type="entry name" value="(Trans)glycosidases"/>
    <property type="match status" value="1"/>
</dbReference>
<accession>F5XJQ4</accession>
<evidence type="ECO:0000256" key="1">
    <source>
        <dbReference type="ARBA" id="ARBA00005336"/>
    </source>
</evidence>
<dbReference type="PANTHER" id="PTHR42715">
    <property type="entry name" value="BETA-GLUCOSIDASE"/>
    <property type="match status" value="1"/>
</dbReference>
<feature type="region of interest" description="Disordered" evidence="3">
    <location>
        <begin position="1"/>
        <end position="23"/>
    </location>
</feature>
<dbReference type="Gene3D" id="3.20.20.300">
    <property type="entry name" value="Glycoside hydrolase, family 3, N-terminal domain"/>
    <property type="match status" value="1"/>
</dbReference>
<evidence type="ECO:0000313" key="5">
    <source>
        <dbReference type="Proteomes" id="UP000007947"/>
    </source>
</evidence>
<comment type="similarity">
    <text evidence="1">Belongs to the glycosyl hydrolase 3 family.</text>
</comment>
<dbReference type="eggNOG" id="COG1472">
    <property type="taxonomic scope" value="Bacteria"/>
</dbReference>
<keyword evidence="5" id="KW-1185">Reference proteome</keyword>
<dbReference type="InterPro" id="IPR036962">
    <property type="entry name" value="Glyco_hydro_3_N_sf"/>
</dbReference>
<dbReference type="EMBL" id="AP012204">
    <property type="protein sequence ID" value="BAK35954.1"/>
    <property type="molecule type" value="Genomic_DNA"/>
</dbReference>
<dbReference type="InterPro" id="IPR017853">
    <property type="entry name" value="GH"/>
</dbReference>
<dbReference type="KEGG" id="mph:MLP_29400"/>
<dbReference type="HOGENOM" id="CLU_965808_0_0_11"/>
<feature type="compositionally biased region" description="Basic residues" evidence="3">
    <location>
        <begin position="185"/>
        <end position="195"/>
    </location>
</feature>
<protein>
    <submittedName>
        <fullName evidence="4">Beta-glucosidase</fullName>
        <ecNumber evidence="4">3.2.1.21</ecNumber>
    </submittedName>
</protein>
<dbReference type="Proteomes" id="UP000007947">
    <property type="component" value="Chromosome"/>
</dbReference>
<dbReference type="InterPro" id="IPR001764">
    <property type="entry name" value="Glyco_hydro_3_N"/>
</dbReference>
<feature type="compositionally biased region" description="Low complexity" evidence="3">
    <location>
        <begin position="269"/>
        <end position="288"/>
    </location>
</feature>
<dbReference type="GO" id="GO:0005975">
    <property type="term" value="P:carbohydrate metabolic process"/>
    <property type="evidence" value="ECO:0007669"/>
    <property type="project" value="InterPro"/>
</dbReference>
<feature type="compositionally biased region" description="Basic residues" evidence="3">
    <location>
        <begin position="255"/>
        <end position="268"/>
    </location>
</feature>
<feature type="compositionally biased region" description="Basic and acidic residues" evidence="3">
    <location>
        <begin position="1"/>
        <end position="12"/>
    </location>
</feature>
<feature type="region of interest" description="Disordered" evidence="3">
    <location>
        <begin position="107"/>
        <end position="135"/>
    </location>
</feature>
<proteinExistence type="inferred from homology"/>
<evidence type="ECO:0000313" key="4">
    <source>
        <dbReference type="EMBL" id="BAK35954.1"/>
    </source>
</evidence>